<dbReference type="AlphaFoldDB" id="A0A0F9UJU6"/>
<name>A0A0F9UJU6_9ZZZZ</name>
<evidence type="ECO:0000313" key="1">
    <source>
        <dbReference type="EMBL" id="KKN53848.1"/>
    </source>
</evidence>
<accession>A0A0F9UJU6</accession>
<comment type="caution">
    <text evidence="1">The sequence shown here is derived from an EMBL/GenBank/DDBJ whole genome shotgun (WGS) entry which is preliminary data.</text>
</comment>
<protein>
    <submittedName>
        <fullName evidence="1">Uncharacterized protein</fullName>
    </submittedName>
</protein>
<sequence>MREKQTKHFVPNRYNDNRGEMGIPICHCFGHGRFTRSLLPALPEEIAKTRRGVTCGNCKRTKLFRKVR</sequence>
<reference evidence="1" key="1">
    <citation type="journal article" date="2015" name="Nature">
        <title>Complex archaea that bridge the gap between prokaryotes and eukaryotes.</title>
        <authorList>
            <person name="Spang A."/>
            <person name="Saw J.H."/>
            <person name="Jorgensen S.L."/>
            <person name="Zaremba-Niedzwiedzka K."/>
            <person name="Martijn J."/>
            <person name="Lind A.E."/>
            <person name="van Eijk R."/>
            <person name="Schleper C."/>
            <person name="Guy L."/>
            <person name="Ettema T.J."/>
        </authorList>
    </citation>
    <scope>NUCLEOTIDE SEQUENCE</scope>
</reference>
<gene>
    <name evidence="1" type="ORF">LCGC14_0598070</name>
</gene>
<proteinExistence type="predicted"/>
<dbReference type="EMBL" id="LAZR01000954">
    <property type="protein sequence ID" value="KKN53848.1"/>
    <property type="molecule type" value="Genomic_DNA"/>
</dbReference>
<organism evidence="1">
    <name type="scientific">marine sediment metagenome</name>
    <dbReference type="NCBI Taxonomy" id="412755"/>
    <lineage>
        <taxon>unclassified sequences</taxon>
        <taxon>metagenomes</taxon>
        <taxon>ecological metagenomes</taxon>
    </lineage>
</organism>